<keyword evidence="4 9" id="KW-0812">Transmembrane</keyword>
<dbReference type="EMBL" id="CP033153">
    <property type="protein sequence ID" value="AYO44260.1"/>
    <property type="molecule type" value="Genomic_DNA"/>
</dbReference>
<evidence type="ECO:0000256" key="1">
    <source>
        <dbReference type="ARBA" id="ARBA00004477"/>
    </source>
</evidence>
<feature type="transmembrane region" description="Helical" evidence="9">
    <location>
        <begin position="82"/>
        <end position="104"/>
    </location>
</feature>
<feature type="transmembrane region" description="Helical" evidence="9">
    <location>
        <begin position="124"/>
        <end position="144"/>
    </location>
</feature>
<keyword evidence="11" id="KW-1185">Reference proteome</keyword>
<dbReference type="AlphaFoldDB" id="A0A3G2S8R5"/>
<proteinExistence type="inferred from homology"/>
<dbReference type="PANTHER" id="PTHR19315">
    <property type="entry name" value="ER MEMBRANE PROTEIN COMPLEX SUBUNIT 4"/>
    <property type="match status" value="1"/>
</dbReference>
<keyword evidence="7 8" id="KW-0472">Membrane</keyword>
<evidence type="ECO:0000256" key="3">
    <source>
        <dbReference type="ARBA" id="ARBA00020820"/>
    </source>
</evidence>
<evidence type="ECO:0000313" key="11">
    <source>
        <dbReference type="Proteomes" id="UP000269793"/>
    </source>
</evidence>
<evidence type="ECO:0000256" key="9">
    <source>
        <dbReference type="SAM" id="Phobius"/>
    </source>
</evidence>
<keyword evidence="5" id="KW-0256">Endoplasmic reticulum</keyword>
<reference evidence="10 11" key="1">
    <citation type="submission" date="2018-10" db="EMBL/GenBank/DDBJ databases">
        <title>Complete genome sequence of Malassezia restricta CBS 7877.</title>
        <authorList>
            <person name="Morand S.C."/>
            <person name="Bertignac M."/>
            <person name="Iltis A."/>
            <person name="Kolder I."/>
            <person name="Pirovano W."/>
            <person name="Jourdain R."/>
            <person name="Clavaud C."/>
        </authorList>
    </citation>
    <scope>NUCLEOTIDE SEQUENCE [LARGE SCALE GENOMIC DNA]</scope>
    <source>
        <strain evidence="10 11">CBS 7877</strain>
    </source>
</reference>
<dbReference type="OrthoDB" id="369569at2759"/>
<evidence type="ECO:0000256" key="6">
    <source>
        <dbReference type="ARBA" id="ARBA00022989"/>
    </source>
</evidence>
<accession>A0A3G2S8R5</accession>
<name>A0A3G2S8R5_MALR7</name>
<dbReference type="VEuPathDB" id="FungiDB:DNF11_3310"/>
<gene>
    <name evidence="10" type="ORF">DNF11_3310</name>
</gene>
<comment type="similarity">
    <text evidence="2 8">Belongs to the EMC4 family.</text>
</comment>
<dbReference type="PIRSF" id="PIRSF017207">
    <property type="entry name" value="UCP017207_TM-p85"/>
    <property type="match status" value="1"/>
</dbReference>
<dbReference type="Pfam" id="PF06417">
    <property type="entry name" value="EMC4"/>
    <property type="match status" value="1"/>
</dbReference>
<dbReference type="InterPro" id="IPR009445">
    <property type="entry name" value="TMEM85/Emc4"/>
</dbReference>
<evidence type="ECO:0000256" key="4">
    <source>
        <dbReference type="ARBA" id="ARBA00022692"/>
    </source>
</evidence>
<keyword evidence="6 9" id="KW-1133">Transmembrane helix</keyword>
<evidence type="ECO:0000256" key="2">
    <source>
        <dbReference type="ARBA" id="ARBA00007715"/>
    </source>
</evidence>
<evidence type="ECO:0000256" key="8">
    <source>
        <dbReference type="PIRNR" id="PIRNR017207"/>
    </source>
</evidence>
<organism evidence="10 11">
    <name type="scientific">Malassezia restricta (strain ATCC 96810 / NBRC 103918 / CBS 7877)</name>
    <name type="common">Seborrheic dermatitis infection agent</name>
    <dbReference type="NCBI Taxonomy" id="425264"/>
    <lineage>
        <taxon>Eukaryota</taxon>
        <taxon>Fungi</taxon>
        <taxon>Dikarya</taxon>
        <taxon>Basidiomycota</taxon>
        <taxon>Ustilaginomycotina</taxon>
        <taxon>Malasseziomycetes</taxon>
        <taxon>Malasseziales</taxon>
        <taxon>Malasseziaceae</taxon>
        <taxon>Malassezia</taxon>
    </lineage>
</organism>
<dbReference type="STRING" id="425264.A0A3G2S8R5"/>
<dbReference type="Proteomes" id="UP000269793">
    <property type="component" value="Chromosome VI"/>
</dbReference>
<evidence type="ECO:0000256" key="5">
    <source>
        <dbReference type="ARBA" id="ARBA00022824"/>
    </source>
</evidence>
<evidence type="ECO:0000256" key="7">
    <source>
        <dbReference type="ARBA" id="ARBA00023136"/>
    </source>
</evidence>
<protein>
    <recommendedName>
        <fullName evidence="3 8">ER membrane protein complex subunit 4</fullName>
    </recommendedName>
</protein>
<sequence>MSSSPLSSWSVRYDSIEPSVTKLSAIPDALIGYMDPKTMSKYEHSSSKKVGVVETSGIQQAKAWELAMSPAKTLPMNMMMMWMSGSSVQIFSMMVVAMMITNPLKGITSMNHAFAPYRSPTHSLLPQMIVFVLCHLMGVALGVYKCWNMGLLPTESSDWLAWYEAPIPLEVSASLAM</sequence>
<comment type="subcellular location">
    <subcellularLocation>
        <location evidence="1">Endoplasmic reticulum membrane</location>
        <topology evidence="1">Multi-pass membrane protein</topology>
    </subcellularLocation>
</comment>
<evidence type="ECO:0000313" key="10">
    <source>
        <dbReference type="EMBL" id="AYO44260.1"/>
    </source>
</evidence>
<dbReference type="GO" id="GO:0005789">
    <property type="term" value="C:endoplasmic reticulum membrane"/>
    <property type="evidence" value="ECO:0007669"/>
    <property type="project" value="UniProtKB-SubCell"/>
</dbReference>